<evidence type="ECO:0000259" key="3">
    <source>
        <dbReference type="Pfam" id="PF24476"/>
    </source>
</evidence>
<gene>
    <name evidence="4" type="ORF">JMJ35_010261</name>
</gene>
<protein>
    <recommendedName>
        <fullName evidence="3">DUF7580 domain-containing protein</fullName>
    </recommendedName>
</protein>
<accession>A0AA39UX68</accession>
<dbReference type="AlphaFoldDB" id="A0AA39UX68"/>
<dbReference type="Proteomes" id="UP001166286">
    <property type="component" value="Unassembled WGS sequence"/>
</dbReference>
<comment type="caution">
    <text evidence="4">The sequence shown here is derived from an EMBL/GenBank/DDBJ whole genome shotgun (WGS) entry which is preliminary data.</text>
</comment>
<dbReference type="InterPro" id="IPR056002">
    <property type="entry name" value="DUF7580"/>
</dbReference>
<evidence type="ECO:0000313" key="5">
    <source>
        <dbReference type="Proteomes" id="UP001166286"/>
    </source>
</evidence>
<feature type="signal peptide" evidence="2">
    <location>
        <begin position="1"/>
        <end position="20"/>
    </location>
</feature>
<name>A0AA39UX68_9LECA</name>
<dbReference type="Pfam" id="PF24476">
    <property type="entry name" value="DUF7580"/>
    <property type="match status" value="1"/>
</dbReference>
<sequence length="598" mass="68140">MSGIEAAGFVLAVFPLLISALEDYRQGWEILEDWWKIKREYKKCQQNIKLQKLVFEENLEQLLSTLVYDEDELKLLIADPGGDKWRDAGLEDGLKERLPRSYDIYLEIIGEIKTIMESLKNALGVDMTGIQGKIACEEVVSISETSVYSIKSSTLKFEVKPNFEFQKQRIKFTFNKKPRNKLLDELASYNTKLQKLLESSDRLAASRHSRGKKPQLVGARLTSFWQHAKTVYGLLQKAWRCNCLGFHHANLLLQHRTTPEIELNIFFVFSWNAKEREAAPWSYRKTKIREVINEVSTNIPVPTYPTPLMPSKTTNSLPLRPSLKNRFTGSNKGVKWETSELPSETVDKPVEKVSTEITDLCTTIASMQPSCSQLGCLRDTDHQYHIYPLPEEEGPSSTTIETITLETLLSKTSPIRLSRRQRYSIALKLASSHLQLQDSPWLGNQWSKKDILFYTQNGNIILTEHPYISKSFLSETVNPSQSSTYMLADHGMSTLGIILLELCFGIALEDHEIRRNFVSLDGQPNPGLDLVAAMQWCDRYANDEAGPEFAGAIDWCLRNPTARTIAAKEQGWREELFTQVVEPLQYCHKQLVAAVGER</sequence>
<reference evidence="4" key="1">
    <citation type="submission" date="2023-03" db="EMBL/GenBank/DDBJ databases">
        <title>Complete genome of Cladonia borealis.</title>
        <authorList>
            <person name="Park H."/>
        </authorList>
    </citation>
    <scope>NUCLEOTIDE SEQUENCE</scope>
    <source>
        <strain evidence="4">ANT050790</strain>
    </source>
</reference>
<keyword evidence="5" id="KW-1185">Reference proteome</keyword>
<dbReference type="PANTHER" id="PTHR35186:SF4">
    <property type="entry name" value="PRION-INHIBITION AND PROPAGATION HELO DOMAIN-CONTAINING PROTEIN"/>
    <property type="match status" value="1"/>
</dbReference>
<feature type="region of interest" description="Disordered" evidence="1">
    <location>
        <begin position="303"/>
        <end position="322"/>
    </location>
</feature>
<feature type="domain" description="DUF7580" evidence="3">
    <location>
        <begin position="335"/>
        <end position="585"/>
    </location>
</feature>
<evidence type="ECO:0000256" key="2">
    <source>
        <dbReference type="SAM" id="SignalP"/>
    </source>
</evidence>
<feature type="chain" id="PRO_5041431144" description="DUF7580 domain-containing protein" evidence="2">
    <location>
        <begin position="21"/>
        <end position="598"/>
    </location>
</feature>
<keyword evidence="2" id="KW-0732">Signal</keyword>
<dbReference type="PANTHER" id="PTHR35186">
    <property type="entry name" value="ANK_REP_REGION DOMAIN-CONTAINING PROTEIN"/>
    <property type="match status" value="1"/>
</dbReference>
<evidence type="ECO:0000256" key="1">
    <source>
        <dbReference type="SAM" id="MobiDB-lite"/>
    </source>
</evidence>
<proteinExistence type="predicted"/>
<evidence type="ECO:0000313" key="4">
    <source>
        <dbReference type="EMBL" id="KAK0507223.1"/>
    </source>
</evidence>
<dbReference type="EMBL" id="JAFEKC020000024">
    <property type="protein sequence ID" value="KAK0507223.1"/>
    <property type="molecule type" value="Genomic_DNA"/>
</dbReference>
<organism evidence="4 5">
    <name type="scientific">Cladonia borealis</name>
    <dbReference type="NCBI Taxonomy" id="184061"/>
    <lineage>
        <taxon>Eukaryota</taxon>
        <taxon>Fungi</taxon>
        <taxon>Dikarya</taxon>
        <taxon>Ascomycota</taxon>
        <taxon>Pezizomycotina</taxon>
        <taxon>Lecanoromycetes</taxon>
        <taxon>OSLEUM clade</taxon>
        <taxon>Lecanoromycetidae</taxon>
        <taxon>Lecanorales</taxon>
        <taxon>Lecanorineae</taxon>
        <taxon>Cladoniaceae</taxon>
        <taxon>Cladonia</taxon>
    </lineage>
</organism>